<dbReference type="GO" id="GO:0008235">
    <property type="term" value="F:metalloexopeptidase activity"/>
    <property type="evidence" value="ECO:0007669"/>
    <property type="project" value="InterPro"/>
</dbReference>
<comment type="caution">
    <text evidence="3">The sequence shown here is derived from an EMBL/GenBank/DDBJ whole genome shotgun (WGS) entry which is preliminary data.</text>
</comment>
<evidence type="ECO:0000256" key="1">
    <source>
        <dbReference type="SAM" id="SignalP"/>
    </source>
</evidence>
<dbReference type="InterPro" id="IPR007484">
    <property type="entry name" value="Peptidase_M28"/>
</dbReference>
<dbReference type="Gene3D" id="3.40.630.10">
    <property type="entry name" value="Zn peptidases"/>
    <property type="match status" value="1"/>
</dbReference>
<dbReference type="SUPFAM" id="SSF53187">
    <property type="entry name" value="Zn-dependent exopeptidases"/>
    <property type="match status" value="1"/>
</dbReference>
<feature type="chain" id="PRO_5035183467" evidence="1">
    <location>
        <begin position="20"/>
        <end position="318"/>
    </location>
</feature>
<dbReference type="PANTHER" id="PTHR12147">
    <property type="entry name" value="METALLOPEPTIDASE M28 FAMILY MEMBER"/>
    <property type="match status" value="1"/>
</dbReference>
<keyword evidence="1" id="KW-0732">Signal</keyword>
<proteinExistence type="predicted"/>
<dbReference type="GO" id="GO:0006508">
    <property type="term" value="P:proteolysis"/>
    <property type="evidence" value="ECO:0007669"/>
    <property type="project" value="InterPro"/>
</dbReference>
<dbReference type="InterPro" id="IPR045175">
    <property type="entry name" value="M28_fam"/>
</dbReference>
<sequence length="318" mass="34660">MNKFLLALLVSAGSLSVFAQDEVTEKEIESHIKFLTLEKNGGRYPGTKANKRVVKYIIKDFKSSGIQAFETGYKQPFEAKLRVAEGEPEKPLASTCNVIGFIEGNDPELKNEYIVLGAHYDHLGLGGPSSKSDKKNAIHFGADDNASGTAALLEISEKLAAHKDELKRSVIFIAFGAEEQGLLGSKYFTEHPLVPLENIKLMINMDMVGRLNDKKQVYMGGAGTFPGGVDFMKDLGVSLGLNPGVHAGGVGGSDHVSFYKKGISVLGMHTGGHPQYHTPEDTLEFINLPGEKMVCEYIFQTILKKASSAEELYFINQD</sequence>
<dbReference type="EMBL" id="JACVXD010000002">
    <property type="protein sequence ID" value="MBD0823262.1"/>
    <property type="molecule type" value="Genomic_DNA"/>
</dbReference>
<evidence type="ECO:0000259" key="2">
    <source>
        <dbReference type="Pfam" id="PF04389"/>
    </source>
</evidence>
<feature type="signal peptide" evidence="1">
    <location>
        <begin position="1"/>
        <end position="19"/>
    </location>
</feature>
<dbReference type="PANTHER" id="PTHR12147:SF26">
    <property type="entry name" value="PEPTIDASE M28 DOMAIN-CONTAINING PROTEIN"/>
    <property type="match status" value="1"/>
</dbReference>
<dbReference type="RefSeq" id="WP_188222580.1">
    <property type="nucleotide sequence ID" value="NZ_JACVXD010000002.1"/>
</dbReference>
<evidence type="ECO:0000313" key="3">
    <source>
        <dbReference type="EMBL" id="MBD0823262.1"/>
    </source>
</evidence>
<organism evidence="3 4">
    <name type="scientific">Aestuariibaculum marinum</name>
    <dbReference type="NCBI Taxonomy" id="2683592"/>
    <lineage>
        <taxon>Bacteria</taxon>
        <taxon>Pseudomonadati</taxon>
        <taxon>Bacteroidota</taxon>
        <taxon>Flavobacteriia</taxon>
        <taxon>Flavobacteriales</taxon>
        <taxon>Flavobacteriaceae</taxon>
    </lineage>
</organism>
<protein>
    <submittedName>
        <fullName evidence="3">M20/M25/M40 family metallo-hydrolase</fullName>
    </submittedName>
</protein>
<dbReference type="Proteomes" id="UP000621516">
    <property type="component" value="Unassembled WGS sequence"/>
</dbReference>
<evidence type="ECO:0000313" key="4">
    <source>
        <dbReference type="Proteomes" id="UP000621516"/>
    </source>
</evidence>
<gene>
    <name evidence="3" type="ORF">ICJ85_04445</name>
</gene>
<name>A0A8J6PZY7_9FLAO</name>
<feature type="domain" description="Peptidase M28" evidence="2">
    <location>
        <begin position="97"/>
        <end position="298"/>
    </location>
</feature>
<keyword evidence="4" id="KW-1185">Reference proteome</keyword>
<accession>A0A8J6PZY7</accession>
<dbReference type="Pfam" id="PF04389">
    <property type="entry name" value="Peptidase_M28"/>
    <property type="match status" value="1"/>
</dbReference>
<reference evidence="3 4" key="1">
    <citation type="journal article" date="2018" name="J. Microbiol.">
        <title>Aestuariibaculum marinum sp. nov., a marine bacterium isolated from seawater in South Korea.</title>
        <authorList>
            <person name="Choi J."/>
            <person name="Lee D."/>
            <person name="Jang J.H."/>
            <person name="Cha S."/>
            <person name="Seo T."/>
        </authorList>
    </citation>
    <scope>NUCLEOTIDE SEQUENCE [LARGE SCALE GENOMIC DNA]</scope>
    <source>
        <strain evidence="3 4">IP7</strain>
    </source>
</reference>
<dbReference type="AlphaFoldDB" id="A0A8J6PZY7"/>